<dbReference type="Pfam" id="PF20152">
    <property type="entry name" value="DUF6534"/>
    <property type="match status" value="1"/>
</dbReference>
<evidence type="ECO:0000256" key="1">
    <source>
        <dbReference type="SAM" id="Phobius"/>
    </source>
</evidence>
<dbReference type="PANTHER" id="PTHR40465:SF1">
    <property type="entry name" value="DUF6534 DOMAIN-CONTAINING PROTEIN"/>
    <property type="match status" value="1"/>
</dbReference>
<dbReference type="Proteomes" id="UP001383192">
    <property type="component" value="Unassembled WGS sequence"/>
</dbReference>
<keyword evidence="4" id="KW-1185">Reference proteome</keyword>
<feature type="transmembrane region" description="Helical" evidence="1">
    <location>
        <begin position="171"/>
        <end position="190"/>
    </location>
</feature>
<proteinExistence type="predicted"/>
<comment type="caution">
    <text evidence="3">The sequence shown here is derived from an EMBL/GenBank/DDBJ whole genome shotgun (WGS) entry which is preliminary data.</text>
</comment>
<feature type="transmembrane region" description="Helical" evidence="1">
    <location>
        <begin position="6"/>
        <end position="24"/>
    </location>
</feature>
<keyword evidence="1" id="KW-0472">Membrane</keyword>
<dbReference type="AlphaFoldDB" id="A0AAW0CFU5"/>
<keyword evidence="1" id="KW-0812">Transmembrane</keyword>
<feature type="transmembrane region" description="Helical" evidence="1">
    <location>
        <begin position="93"/>
        <end position="123"/>
    </location>
</feature>
<evidence type="ECO:0000313" key="3">
    <source>
        <dbReference type="EMBL" id="KAK7037687.1"/>
    </source>
</evidence>
<keyword evidence="1" id="KW-1133">Transmembrane helix</keyword>
<accession>A0AAW0CFU5</accession>
<evidence type="ECO:0000313" key="4">
    <source>
        <dbReference type="Proteomes" id="UP001383192"/>
    </source>
</evidence>
<feature type="domain" description="DUF6534" evidence="2">
    <location>
        <begin position="108"/>
        <end position="195"/>
    </location>
</feature>
<dbReference type="EMBL" id="JAYKXP010000045">
    <property type="protein sequence ID" value="KAK7037687.1"/>
    <property type="molecule type" value="Genomic_DNA"/>
</dbReference>
<reference evidence="3 4" key="1">
    <citation type="submission" date="2024-01" db="EMBL/GenBank/DDBJ databases">
        <title>A draft genome for a cacao thread blight-causing isolate of Paramarasmius palmivorus.</title>
        <authorList>
            <person name="Baruah I.K."/>
            <person name="Bukari Y."/>
            <person name="Amoako-Attah I."/>
            <person name="Meinhardt L.W."/>
            <person name="Bailey B.A."/>
            <person name="Cohen S.P."/>
        </authorList>
    </citation>
    <scope>NUCLEOTIDE SEQUENCE [LARGE SCALE GENOMIC DNA]</scope>
    <source>
        <strain evidence="3 4">GH-12</strain>
    </source>
</reference>
<organism evidence="3 4">
    <name type="scientific">Paramarasmius palmivorus</name>
    <dbReference type="NCBI Taxonomy" id="297713"/>
    <lineage>
        <taxon>Eukaryota</taxon>
        <taxon>Fungi</taxon>
        <taxon>Dikarya</taxon>
        <taxon>Basidiomycota</taxon>
        <taxon>Agaricomycotina</taxon>
        <taxon>Agaricomycetes</taxon>
        <taxon>Agaricomycetidae</taxon>
        <taxon>Agaricales</taxon>
        <taxon>Marasmiineae</taxon>
        <taxon>Marasmiaceae</taxon>
        <taxon>Paramarasmius</taxon>
    </lineage>
</organism>
<feature type="transmembrane region" description="Helical" evidence="1">
    <location>
        <begin position="144"/>
        <end position="165"/>
    </location>
</feature>
<feature type="transmembrane region" description="Helical" evidence="1">
    <location>
        <begin position="36"/>
        <end position="57"/>
    </location>
</feature>
<evidence type="ECO:0000259" key="2">
    <source>
        <dbReference type="Pfam" id="PF20152"/>
    </source>
</evidence>
<name>A0AAW0CFU5_9AGAR</name>
<dbReference type="InterPro" id="IPR045339">
    <property type="entry name" value="DUF6534"/>
</dbReference>
<protein>
    <recommendedName>
        <fullName evidence="2">DUF6534 domain-containing protein</fullName>
    </recommendedName>
</protein>
<gene>
    <name evidence="3" type="ORF">VNI00_010913</name>
</gene>
<dbReference type="PANTHER" id="PTHR40465">
    <property type="entry name" value="CHROMOSOME 1, WHOLE GENOME SHOTGUN SEQUENCE"/>
    <property type="match status" value="1"/>
</dbReference>
<sequence>MDFAVTIFNNMFVHYFAITHFGNVSKLMPYIERNSFITLELLLGVTVVFMSVFIHVLHPSISLTHANVFAHRVELFFASHVYLLKRTHWSVPFFIALCALAAYGGSLSALSDIVVTGALLWSFQQSKTGFRKTDSMLQTLFKYTVTRGALVTVFQIVYVAVFLARTDKLEWPAFQLMLSKIYVITMLAMLNSRKSIRANNSGVLTISEIGASLGDSRAIHDNFIVPMDITEERPNGSYQLKEYPQGNPV</sequence>